<name>A0A0F9DFR7_9ZZZZ</name>
<dbReference type="AlphaFoldDB" id="A0A0F9DFR7"/>
<reference evidence="1" key="1">
    <citation type="journal article" date="2015" name="Nature">
        <title>Complex archaea that bridge the gap between prokaryotes and eukaryotes.</title>
        <authorList>
            <person name="Spang A."/>
            <person name="Saw J.H."/>
            <person name="Jorgensen S.L."/>
            <person name="Zaremba-Niedzwiedzka K."/>
            <person name="Martijn J."/>
            <person name="Lind A.E."/>
            <person name="van Eijk R."/>
            <person name="Schleper C."/>
            <person name="Guy L."/>
            <person name="Ettema T.J."/>
        </authorList>
    </citation>
    <scope>NUCLEOTIDE SEQUENCE</scope>
</reference>
<organism evidence="1">
    <name type="scientific">marine sediment metagenome</name>
    <dbReference type="NCBI Taxonomy" id="412755"/>
    <lineage>
        <taxon>unclassified sequences</taxon>
        <taxon>metagenomes</taxon>
        <taxon>ecological metagenomes</taxon>
    </lineage>
</organism>
<sequence length="584" mass="65305">RFNVTFSEIVMNGTLNLSIYSPTPNYLNHTKIINFYPLTSETEFNITDWDVSLNVSEYGVFITRMAWNNGTAAGFIIGNLTILGDTELTIYTLPTYTFDASDIFNITAFFNDTGYIGYPPKNISDATISYRINSNNYRTDNITVLGDGLYNITIDCNDTEFNSNGPNSITINASKQYYNNQSETIDIIILGETSLTIIDPSDGATFDSSNTFNITVKYNNTIRNEIINSPNINYSLDGGITYRWDNIKPIGNNKFNITVNGNHTDFGNYGLINIIVNASKAYYYNQSESFSITITGNTSLTLTRWPDKPFYYSDEVFNITANFNDTSRNQGISAATIEIDVNGNPYIITPFYIGNGNYNITINCSRPIFSSYGSFSIRINASKVNYYNKTDSSLNLIIGNTTLTLTNPQDGSVFVTGQIFNITLQYFDVVQESGIAGAIINYSLDDGNNYRGDNVSYIGSGRYNITIYASHPEFDGFGFQDIIINASKQDYNNLSTILTIHRQITTTITPWNNKDLGSVIRGLNISYTFNYSDTNGNPIKQASWENMSNSFNLISFLKNYGDGNYTMFLNTTNVDVSGSPYVYI</sequence>
<feature type="non-terminal residue" evidence="1">
    <location>
        <position position="1"/>
    </location>
</feature>
<comment type="caution">
    <text evidence="1">The sequence shown here is derived from an EMBL/GenBank/DDBJ whole genome shotgun (WGS) entry which is preliminary data.</text>
</comment>
<gene>
    <name evidence="1" type="ORF">LCGC14_2283830</name>
</gene>
<protein>
    <submittedName>
        <fullName evidence="1">Uncharacterized protein</fullName>
    </submittedName>
</protein>
<evidence type="ECO:0000313" key="1">
    <source>
        <dbReference type="EMBL" id="KKL52601.1"/>
    </source>
</evidence>
<accession>A0A0F9DFR7</accession>
<feature type="non-terminal residue" evidence="1">
    <location>
        <position position="584"/>
    </location>
</feature>
<proteinExistence type="predicted"/>
<dbReference type="EMBL" id="LAZR01031834">
    <property type="protein sequence ID" value="KKL52601.1"/>
    <property type="molecule type" value="Genomic_DNA"/>
</dbReference>